<dbReference type="RefSeq" id="WP_142933680.1">
    <property type="nucleotide sequence ID" value="NZ_FXTM01000002.1"/>
</dbReference>
<dbReference type="InterPro" id="IPR029046">
    <property type="entry name" value="LolA/LolB/LppX"/>
</dbReference>
<accession>A0A521API9</accession>
<evidence type="ECO:0000313" key="4">
    <source>
        <dbReference type="Proteomes" id="UP000317315"/>
    </source>
</evidence>
<dbReference type="OrthoDB" id="13273at2"/>
<dbReference type="PANTHER" id="PTHR35869">
    <property type="entry name" value="OUTER-MEMBRANE LIPOPROTEIN CARRIER PROTEIN"/>
    <property type="match status" value="1"/>
</dbReference>
<dbReference type="Gene3D" id="2.50.20.10">
    <property type="entry name" value="Lipoprotein localisation LolA/LolB/LppX"/>
    <property type="match status" value="1"/>
</dbReference>
<protein>
    <submittedName>
        <fullName evidence="3">Outer membrane lipoprotein carrier protein</fullName>
    </submittedName>
</protein>
<evidence type="ECO:0000313" key="3">
    <source>
        <dbReference type="EMBL" id="SMO36715.1"/>
    </source>
</evidence>
<gene>
    <name evidence="3" type="ORF">SAMN06269117_10264</name>
</gene>
<keyword evidence="1 2" id="KW-0732">Signal</keyword>
<feature type="chain" id="PRO_5021840938" evidence="2">
    <location>
        <begin position="17"/>
        <end position="197"/>
    </location>
</feature>
<keyword evidence="4" id="KW-1185">Reference proteome</keyword>
<dbReference type="Pfam" id="PF03548">
    <property type="entry name" value="LolA"/>
    <property type="match status" value="1"/>
</dbReference>
<dbReference type="AlphaFoldDB" id="A0A521API9"/>
<dbReference type="SUPFAM" id="SSF89392">
    <property type="entry name" value="Prokaryotic lipoproteins and lipoprotein localization factors"/>
    <property type="match status" value="1"/>
</dbReference>
<proteinExistence type="predicted"/>
<evidence type="ECO:0000256" key="1">
    <source>
        <dbReference type="ARBA" id="ARBA00022729"/>
    </source>
</evidence>
<dbReference type="Proteomes" id="UP000317315">
    <property type="component" value="Unassembled WGS sequence"/>
</dbReference>
<feature type="signal peptide" evidence="2">
    <location>
        <begin position="1"/>
        <end position="16"/>
    </location>
</feature>
<dbReference type="CDD" id="cd16325">
    <property type="entry name" value="LolA"/>
    <property type="match status" value="1"/>
</dbReference>
<dbReference type="PANTHER" id="PTHR35869:SF1">
    <property type="entry name" value="OUTER-MEMBRANE LIPOPROTEIN CARRIER PROTEIN"/>
    <property type="match status" value="1"/>
</dbReference>
<organism evidence="3 4">
    <name type="scientific">Balnearium lithotrophicum</name>
    <dbReference type="NCBI Taxonomy" id="223788"/>
    <lineage>
        <taxon>Bacteria</taxon>
        <taxon>Pseudomonadati</taxon>
        <taxon>Aquificota</taxon>
        <taxon>Aquificia</taxon>
        <taxon>Desulfurobacteriales</taxon>
        <taxon>Desulfurobacteriaceae</taxon>
        <taxon>Balnearium</taxon>
    </lineage>
</organism>
<sequence>MKVLLFVLLLFQTSLAGTLTDYFKGINTLHIVFSQRMELPVAGDEVTMYKGEIFYERPLKFLWKYTWGSKSLVVSNGRLMETVLDDGTCQISSVKENLSLFPILELVEAPELLKEEYNIIHRKLNSDEIFILKPKSKNSYFKEIRFLFERDRLKEVVAIQYDGTEQTYLIKEFERNVPLRNSLFKLEECERPAQSQP</sequence>
<keyword evidence="3" id="KW-0449">Lipoprotein</keyword>
<name>A0A521API9_9BACT</name>
<dbReference type="InterPro" id="IPR004564">
    <property type="entry name" value="OM_lipoprot_carrier_LolA-like"/>
</dbReference>
<evidence type="ECO:0000256" key="2">
    <source>
        <dbReference type="SAM" id="SignalP"/>
    </source>
</evidence>
<dbReference type="EMBL" id="FXTM01000002">
    <property type="protein sequence ID" value="SMO36715.1"/>
    <property type="molecule type" value="Genomic_DNA"/>
</dbReference>
<reference evidence="3 4" key="1">
    <citation type="submission" date="2017-05" db="EMBL/GenBank/DDBJ databases">
        <authorList>
            <person name="Varghese N."/>
            <person name="Submissions S."/>
        </authorList>
    </citation>
    <scope>NUCLEOTIDE SEQUENCE [LARGE SCALE GENOMIC DNA]</scope>
    <source>
        <strain evidence="3 4">DSM 16304</strain>
    </source>
</reference>